<sequence>MTVSFRLCAANEDYAAYCQYFIQHRKQFHASYKLGDAIAHLIEYMQEARIVLVLNDMEQIVGAGHYMTVDEEQQFDENGTTAFIPTTILSPGYRQSRVFYTGLREFVRIILTDAPQVNKLRFEAQSDNAYLNRLYSKFASPIGEQDGPFGNMIVYSADAEAIKIYLRLSSSREQ</sequence>
<name>A0A1A5YR35_9BACL</name>
<protein>
    <recommendedName>
        <fullName evidence="3">N-acetyltransferase domain-containing protein</fullName>
    </recommendedName>
</protein>
<comment type="caution">
    <text evidence="1">The sequence shown here is derived from an EMBL/GenBank/DDBJ whole genome shotgun (WGS) entry which is preliminary data.</text>
</comment>
<dbReference type="Proteomes" id="UP000092024">
    <property type="component" value="Unassembled WGS sequence"/>
</dbReference>
<evidence type="ECO:0000313" key="1">
    <source>
        <dbReference type="EMBL" id="OBR68081.1"/>
    </source>
</evidence>
<dbReference type="RefSeq" id="WP_068679671.1">
    <property type="nucleotide sequence ID" value="NZ_LYPA01000029.1"/>
</dbReference>
<gene>
    <name evidence="1" type="ORF">A7K91_07645</name>
</gene>
<dbReference type="AlphaFoldDB" id="A0A1A5YR35"/>
<dbReference type="InterPro" id="IPR016181">
    <property type="entry name" value="Acyl_CoA_acyltransferase"/>
</dbReference>
<dbReference type="SUPFAM" id="SSF55729">
    <property type="entry name" value="Acyl-CoA N-acyltransferases (Nat)"/>
    <property type="match status" value="1"/>
</dbReference>
<reference evidence="1 2" key="1">
    <citation type="submission" date="2016-05" db="EMBL/GenBank/DDBJ databases">
        <title>Paenibacillus oryzae. sp. nov., isolated from the rice root.</title>
        <authorList>
            <person name="Zhang J."/>
            <person name="Zhang X."/>
        </authorList>
    </citation>
    <scope>NUCLEOTIDE SEQUENCE [LARGE SCALE GENOMIC DNA]</scope>
    <source>
        <strain evidence="1 2">1DrF-4</strain>
    </source>
</reference>
<evidence type="ECO:0008006" key="3">
    <source>
        <dbReference type="Google" id="ProtNLM"/>
    </source>
</evidence>
<dbReference type="OrthoDB" id="2968015at2"/>
<accession>A0A1A5YR35</accession>
<evidence type="ECO:0000313" key="2">
    <source>
        <dbReference type="Proteomes" id="UP000092024"/>
    </source>
</evidence>
<dbReference type="EMBL" id="LYPA01000029">
    <property type="protein sequence ID" value="OBR68081.1"/>
    <property type="molecule type" value="Genomic_DNA"/>
</dbReference>
<keyword evidence="2" id="KW-1185">Reference proteome</keyword>
<proteinExistence type="predicted"/>
<organism evidence="1 2">
    <name type="scientific">Paenibacillus oryzae</name>
    <dbReference type="NCBI Taxonomy" id="1844972"/>
    <lineage>
        <taxon>Bacteria</taxon>
        <taxon>Bacillati</taxon>
        <taxon>Bacillota</taxon>
        <taxon>Bacilli</taxon>
        <taxon>Bacillales</taxon>
        <taxon>Paenibacillaceae</taxon>
        <taxon>Paenibacillus</taxon>
    </lineage>
</organism>